<gene>
    <name evidence="1" type="ORF">E2C01_066497</name>
</gene>
<proteinExistence type="predicted"/>
<evidence type="ECO:0000313" key="1">
    <source>
        <dbReference type="EMBL" id="MPC72200.1"/>
    </source>
</evidence>
<name>A0A5B7HIB6_PORTR</name>
<comment type="caution">
    <text evidence="1">The sequence shown here is derived from an EMBL/GenBank/DDBJ whole genome shotgun (WGS) entry which is preliminary data.</text>
</comment>
<dbReference type="Proteomes" id="UP000324222">
    <property type="component" value="Unassembled WGS sequence"/>
</dbReference>
<protein>
    <submittedName>
        <fullName evidence="1">Uncharacterized protein</fullName>
    </submittedName>
</protein>
<dbReference type="EMBL" id="VSRR010034316">
    <property type="protein sequence ID" value="MPC72200.1"/>
    <property type="molecule type" value="Genomic_DNA"/>
</dbReference>
<organism evidence="1 2">
    <name type="scientific">Portunus trituberculatus</name>
    <name type="common">Swimming crab</name>
    <name type="synonym">Neptunus trituberculatus</name>
    <dbReference type="NCBI Taxonomy" id="210409"/>
    <lineage>
        <taxon>Eukaryota</taxon>
        <taxon>Metazoa</taxon>
        <taxon>Ecdysozoa</taxon>
        <taxon>Arthropoda</taxon>
        <taxon>Crustacea</taxon>
        <taxon>Multicrustacea</taxon>
        <taxon>Malacostraca</taxon>
        <taxon>Eumalacostraca</taxon>
        <taxon>Eucarida</taxon>
        <taxon>Decapoda</taxon>
        <taxon>Pleocyemata</taxon>
        <taxon>Brachyura</taxon>
        <taxon>Eubrachyura</taxon>
        <taxon>Portunoidea</taxon>
        <taxon>Portunidae</taxon>
        <taxon>Portuninae</taxon>
        <taxon>Portunus</taxon>
    </lineage>
</organism>
<sequence>MNPYPAFTLYHLTAAFAAAWDVNPELLAVTRREGGHVGSSGSRVLLPLDDDEERLTASLIRRLRRGSASQQRSAMRR</sequence>
<reference evidence="1 2" key="1">
    <citation type="submission" date="2019-05" db="EMBL/GenBank/DDBJ databases">
        <title>Another draft genome of Portunus trituberculatus and its Hox gene families provides insights of decapod evolution.</title>
        <authorList>
            <person name="Jeong J.-H."/>
            <person name="Song I."/>
            <person name="Kim S."/>
            <person name="Choi T."/>
            <person name="Kim D."/>
            <person name="Ryu S."/>
            <person name="Kim W."/>
        </authorList>
    </citation>
    <scope>NUCLEOTIDE SEQUENCE [LARGE SCALE GENOMIC DNA]</scope>
    <source>
        <tissue evidence="1">Muscle</tissue>
    </source>
</reference>
<keyword evidence="2" id="KW-1185">Reference proteome</keyword>
<accession>A0A5B7HIB6</accession>
<dbReference type="AlphaFoldDB" id="A0A5B7HIB6"/>
<evidence type="ECO:0000313" key="2">
    <source>
        <dbReference type="Proteomes" id="UP000324222"/>
    </source>
</evidence>